<evidence type="ECO:0000313" key="2">
    <source>
        <dbReference type="Proteomes" id="UP000095256"/>
    </source>
</evidence>
<keyword evidence="2" id="KW-1185">Reference proteome</keyword>
<name>A0A1E5KUA2_9ENTE</name>
<gene>
    <name evidence="1" type="ORF">BCR26_04245</name>
</gene>
<dbReference type="Proteomes" id="UP000095256">
    <property type="component" value="Unassembled WGS sequence"/>
</dbReference>
<protein>
    <recommendedName>
        <fullName evidence="3">Butirosin biosynthesis protein H N-terminal domain-containing protein</fullName>
    </recommendedName>
</protein>
<comment type="caution">
    <text evidence="1">The sequence shown here is derived from an EMBL/GenBank/DDBJ whole genome shotgun (WGS) entry which is preliminary data.</text>
</comment>
<dbReference type="AlphaFoldDB" id="A0A1E5KUA2"/>
<dbReference type="STRING" id="762845.BCR26_04245"/>
<dbReference type="EMBL" id="MIEK01000045">
    <property type="protein sequence ID" value="OEH81464.1"/>
    <property type="molecule type" value="Genomic_DNA"/>
</dbReference>
<proteinExistence type="predicted"/>
<evidence type="ECO:0000313" key="1">
    <source>
        <dbReference type="EMBL" id="OEH81464.1"/>
    </source>
</evidence>
<organism evidence="1 2">
    <name type="scientific">Enterococcus rivorum</name>
    <dbReference type="NCBI Taxonomy" id="762845"/>
    <lineage>
        <taxon>Bacteria</taxon>
        <taxon>Bacillati</taxon>
        <taxon>Bacillota</taxon>
        <taxon>Bacilli</taxon>
        <taxon>Lactobacillales</taxon>
        <taxon>Enterococcaceae</taxon>
        <taxon>Enterococcus</taxon>
    </lineage>
</organism>
<evidence type="ECO:0008006" key="3">
    <source>
        <dbReference type="Google" id="ProtNLM"/>
    </source>
</evidence>
<accession>A0A1E5KUA2</accession>
<sequence length="348" mass="41084">MYINLLANSGLTAVPNYAKNSKEKFLSNVKFSQKLNYRTVFDMLDIEINDRCFKSFSEGINFLKEKNRKNENTIIGVTTYYLPYSKDFKNKRYISEYETRTIGITNHYILVIDINDEFLQVYDTTPIVCNETLSIDNLSKAWLGDSKIDEFSKIVGIDSLSPYTYLEIDIKKDIKEKRIMELSFQLLATIVFEYLDGKVLKDGETNYFYGITANVMVIEELRDISNRKVLSEKEVHQIEICLIEMQISRCFFRDFLKDISEINSVYIKIFNETNFLLEEMKKVISKIRLIFARKKYDVNRLNENFDILEKLFKKEKMIYEEIESKLTSKNKVNSGTLIFGDLFFERRE</sequence>
<reference evidence="1 2" key="1">
    <citation type="submission" date="2016-09" db="EMBL/GenBank/DDBJ databases">
        <authorList>
            <person name="Capua I."/>
            <person name="De Benedictis P."/>
            <person name="Joannis T."/>
            <person name="Lombin L.H."/>
            <person name="Cattoli G."/>
        </authorList>
    </citation>
    <scope>NUCLEOTIDE SEQUENCE [LARGE SCALE GENOMIC DNA]</scope>
    <source>
        <strain evidence="1 2">LMG 25899</strain>
    </source>
</reference>